<organism evidence="1 2">
    <name type="scientific">Bacillus chungangensis</name>
    <dbReference type="NCBI Taxonomy" id="587633"/>
    <lineage>
        <taxon>Bacteria</taxon>
        <taxon>Bacillati</taxon>
        <taxon>Bacillota</taxon>
        <taxon>Bacilli</taxon>
        <taxon>Bacillales</taxon>
        <taxon>Bacillaceae</taxon>
        <taxon>Bacillus</taxon>
    </lineage>
</organism>
<evidence type="ECO:0000313" key="1">
    <source>
        <dbReference type="EMBL" id="MDQ0176444.1"/>
    </source>
</evidence>
<keyword evidence="2" id="KW-1185">Reference proteome</keyword>
<dbReference type="RefSeq" id="WP_307229590.1">
    <property type="nucleotide sequence ID" value="NZ_JAUSTT010000012.1"/>
</dbReference>
<reference evidence="1 2" key="1">
    <citation type="submission" date="2023-07" db="EMBL/GenBank/DDBJ databases">
        <title>Genomic Encyclopedia of Type Strains, Phase IV (KMG-IV): sequencing the most valuable type-strain genomes for metagenomic binning, comparative biology and taxonomic classification.</title>
        <authorList>
            <person name="Goeker M."/>
        </authorList>
    </citation>
    <scope>NUCLEOTIDE SEQUENCE [LARGE SCALE GENOMIC DNA]</scope>
    <source>
        <strain evidence="1 2">DSM 23837</strain>
    </source>
</reference>
<accession>A0ABT9WTB0</accession>
<sequence length="171" mass="20098">MNEQETLMLFVKISQQRMHRHYLPKLIQSIQVIHTDVLWDEQSENLNSIGGIILHICEHIKRSSTRFSNLLHTEYGEGIEAYFPNENLSPNELCLVVNETFTEFYSVMDNLLARMPEQIDMHRLFHLVEHTSYHLGQVIDRSKRITKISFKFCQNGINEHNLKLMIKDGDS</sequence>
<protein>
    <submittedName>
        <fullName evidence="1">Damage-inducible protein DinB</fullName>
    </submittedName>
</protein>
<dbReference type="SUPFAM" id="SSF109854">
    <property type="entry name" value="DinB/YfiT-like putative metalloenzymes"/>
    <property type="match status" value="1"/>
</dbReference>
<name>A0ABT9WTB0_9BACI</name>
<proteinExistence type="predicted"/>
<dbReference type="InterPro" id="IPR034660">
    <property type="entry name" value="DinB/YfiT-like"/>
</dbReference>
<dbReference type="Proteomes" id="UP001223586">
    <property type="component" value="Unassembled WGS sequence"/>
</dbReference>
<gene>
    <name evidence="1" type="ORF">J2S08_002288</name>
</gene>
<comment type="caution">
    <text evidence="1">The sequence shown here is derived from an EMBL/GenBank/DDBJ whole genome shotgun (WGS) entry which is preliminary data.</text>
</comment>
<dbReference type="EMBL" id="JAUSTT010000012">
    <property type="protein sequence ID" value="MDQ0176444.1"/>
    <property type="molecule type" value="Genomic_DNA"/>
</dbReference>
<evidence type="ECO:0000313" key="2">
    <source>
        <dbReference type="Proteomes" id="UP001223586"/>
    </source>
</evidence>